<dbReference type="GO" id="GO:0006355">
    <property type="term" value="P:regulation of DNA-templated transcription"/>
    <property type="evidence" value="ECO:0007669"/>
    <property type="project" value="TreeGrafter"/>
</dbReference>
<dbReference type="AlphaFoldDB" id="A0A023B8H5"/>
<dbReference type="CDD" id="cd04369">
    <property type="entry name" value="Bromodomain"/>
    <property type="match status" value="1"/>
</dbReference>
<dbReference type="PROSITE" id="PS50088">
    <property type="entry name" value="ANK_REPEAT"/>
    <property type="match status" value="1"/>
</dbReference>
<keyword evidence="6" id="KW-1185">Reference proteome</keyword>
<feature type="repeat" description="ANK" evidence="2">
    <location>
        <begin position="142"/>
        <end position="174"/>
    </location>
</feature>
<protein>
    <submittedName>
        <fullName evidence="5">Bromodomain domain protein</fullName>
    </submittedName>
</protein>
<dbReference type="SMART" id="SM00248">
    <property type="entry name" value="ANK"/>
    <property type="match status" value="3"/>
</dbReference>
<dbReference type="eggNOG" id="KOG0504">
    <property type="taxonomic scope" value="Eukaryota"/>
</dbReference>
<dbReference type="Gene3D" id="1.20.920.10">
    <property type="entry name" value="Bromodomain-like"/>
    <property type="match status" value="1"/>
</dbReference>
<dbReference type="PROSITE" id="PS50014">
    <property type="entry name" value="BROMODOMAIN_2"/>
    <property type="match status" value="1"/>
</dbReference>
<keyword evidence="1 3" id="KW-0103">Bromodomain</keyword>
<dbReference type="PRINTS" id="PR00503">
    <property type="entry name" value="BROMODOMAIN"/>
</dbReference>
<dbReference type="OrthoDB" id="448960at2759"/>
<reference evidence="5" key="1">
    <citation type="submission" date="2013-12" db="EMBL/GenBank/DDBJ databases">
        <authorList>
            <person name="Omoto C.K."/>
            <person name="Sibley D."/>
            <person name="Venepally P."/>
            <person name="Hadjithomas M."/>
            <person name="Karamycheva S."/>
            <person name="Brunk B."/>
            <person name="Roos D."/>
            <person name="Caler E."/>
            <person name="Lorenzi H."/>
        </authorList>
    </citation>
    <scope>NUCLEOTIDE SEQUENCE</scope>
</reference>
<feature type="domain" description="Bromo" evidence="4">
    <location>
        <begin position="290"/>
        <end position="362"/>
    </location>
</feature>
<evidence type="ECO:0000313" key="5">
    <source>
        <dbReference type="EMBL" id="EZG69139.1"/>
    </source>
</evidence>
<dbReference type="SUPFAM" id="SSF47370">
    <property type="entry name" value="Bromodomain"/>
    <property type="match status" value="1"/>
</dbReference>
<dbReference type="OMA" id="CNPNDAD"/>
<dbReference type="Gene3D" id="1.25.40.20">
    <property type="entry name" value="Ankyrin repeat-containing domain"/>
    <property type="match status" value="2"/>
</dbReference>
<organism evidence="5 6">
    <name type="scientific">Gregarina niphandrodes</name>
    <name type="common">Septate eugregarine</name>
    <dbReference type="NCBI Taxonomy" id="110365"/>
    <lineage>
        <taxon>Eukaryota</taxon>
        <taxon>Sar</taxon>
        <taxon>Alveolata</taxon>
        <taxon>Apicomplexa</taxon>
        <taxon>Conoidasida</taxon>
        <taxon>Gregarinasina</taxon>
        <taxon>Eugregarinorida</taxon>
        <taxon>Gregarinidae</taxon>
        <taxon>Gregarina</taxon>
    </lineage>
</organism>
<dbReference type="GeneID" id="22912171"/>
<dbReference type="Pfam" id="PF12796">
    <property type="entry name" value="Ank_2"/>
    <property type="match status" value="1"/>
</dbReference>
<comment type="caution">
    <text evidence="5">The sequence shown here is derived from an EMBL/GenBank/DDBJ whole genome shotgun (WGS) entry which is preliminary data.</text>
</comment>
<dbReference type="RefSeq" id="XP_011134470.1">
    <property type="nucleotide sequence ID" value="XM_011136168.1"/>
</dbReference>
<dbReference type="SUPFAM" id="SSF48403">
    <property type="entry name" value="Ankyrin repeat"/>
    <property type="match status" value="1"/>
</dbReference>
<sequence length="397" mass="44490">MVSESRGVDEILSVWRASSDAQLSAVDPVGGWSLLFYSAQRKPDGEAVTLSRYLIEERNVCAGNLADVNEQTALFFAARDGNVKTCEYLMAQGGCDPGLRDTAGQTALFYAAREGQVETLRALETQSLTQYKASLVNVTDRVGQSALFYAAREGQLDACEVLLELGADPRIRDWKRTTAHTYASRKGHTVVCALLKARCDEASSSPAQGTGTKAGAEPEPRHKALLQYRLPVSAHQAEWIFPTADLIEEFEAEYPDLSAWSQVHSSVYEPLDGFRIEWSQTCLDIVNILANYKDAIWFNKPVDTKALHCPDYYVVIKEPRDLTLIKKNLKELKYKKINDFLIDMDLVWSNCYKYNPAHSNVHKAALKLQSLFQQALLDKNLQDLIQRELNLFNALDS</sequence>
<gene>
    <name evidence="5" type="ORF">GNI_059430</name>
</gene>
<dbReference type="Proteomes" id="UP000019763">
    <property type="component" value="Unassembled WGS sequence"/>
</dbReference>
<accession>A0A023B8H5</accession>
<evidence type="ECO:0000259" key="4">
    <source>
        <dbReference type="PROSITE" id="PS50014"/>
    </source>
</evidence>
<dbReference type="InterPro" id="IPR002110">
    <property type="entry name" value="Ankyrin_rpt"/>
</dbReference>
<dbReference type="EMBL" id="AFNH02000452">
    <property type="protein sequence ID" value="EZG69139.1"/>
    <property type="molecule type" value="Genomic_DNA"/>
</dbReference>
<dbReference type="GO" id="GO:0006338">
    <property type="term" value="P:chromatin remodeling"/>
    <property type="evidence" value="ECO:0007669"/>
    <property type="project" value="TreeGrafter"/>
</dbReference>
<dbReference type="PROSITE" id="PS50297">
    <property type="entry name" value="ANK_REP_REGION"/>
    <property type="match status" value="1"/>
</dbReference>
<dbReference type="SMART" id="SM00297">
    <property type="entry name" value="BROMO"/>
    <property type="match status" value="1"/>
</dbReference>
<evidence type="ECO:0000256" key="2">
    <source>
        <dbReference type="PROSITE-ProRule" id="PRU00023"/>
    </source>
</evidence>
<dbReference type="PANTHER" id="PTHR22880">
    <property type="entry name" value="FALZ-RELATED BROMODOMAIN-CONTAINING PROTEINS"/>
    <property type="match status" value="1"/>
</dbReference>
<dbReference type="GO" id="GO:0000785">
    <property type="term" value="C:chromatin"/>
    <property type="evidence" value="ECO:0007669"/>
    <property type="project" value="TreeGrafter"/>
</dbReference>
<dbReference type="PANTHER" id="PTHR22880:SF225">
    <property type="entry name" value="BROMODOMAIN-CONTAINING PROTEIN BET-1-RELATED"/>
    <property type="match status" value="1"/>
</dbReference>
<dbReference type="InterPro" id="IPR036770">
    <property type="entry name" value="Ankyrin_rpt-contain_sf"/>
</dbReference>
<keyword evidence="2" id="KW-0040">ANK repeat</keyword>
<dbReference type="GO" id="GO:0005634">
    <property type="term" value="C:nucleus"/>
    <property type="evidence" value="ECO:0007669"/>
    <property type="project" value="TreeGrafter"/>
</dbReference>
<evidence type="ECO:0000256" key="3">
    <source>
        <dbReference type="PROSITE-ProRule" id="PRU00035"/>
    </source>
</evidence>
<dbReference type="Pfam" id="PF00439">
    <property type="entry name" value="Bromodomain"/>
    <property type="match status" value="1"/>
</dbReference>
<evidence type="ECO:0000313" key="6">
    <source>
        <dbReference type="Proteomes" id="UP000019763"/>
    </source>
</evidence>
<proteinExistence type="predicted"/>
<dbReference type="InterPro" id="IPR036427">
    <property type="entry name" value="Bromodomain-like_sf"/>
</dbReference>
<evidence type="ECO:0000256" key="1">
    <source>
        <dbReference type="ARBA" id="ARBA00023117"/>
    </source>
</evidence>
<name>A0A023B8H5_GRENI</name>
<dbReference type="eggNOG" id="KOG1474">
    <property type="taxonomic scope" value="Eukaryota"/>
</dbReference>
<dbReference type="VEuPathDB" id="CryptoDB:GNI_059430"/>
<dbReference type="InterPro" id="IPR050935">
    <property type="entry name" value="Bromo_chromatin_reader"/>
</dbReference>
<dbReference type="InterPro" id="IPR001487">
    <property type="entry name" value="Bromodomain"/>
</dbReference>